<keyword evidence="1" id="KW-0472">Membrane</keyword>
<evidence type="ECO:0000256" key="1">
    <source>
        <dbReference type="SAM" id="Phobius"/>
    </source>
</evidence>
<evidence type="ECO:0000313" key="2">
    <source>
        <dbReference type="EMBL" id="SBQ92043.1"/>
    </source>
</evidence>
<name>A0A1A8I7L6_NOTKU</name>
<protein>
    <submittedName>
        <fullName evidence="2">Uncharacterized protein</fullName>
    </submittedName>
</protein>
<feature type="transmembrane region" description="Helical" evidence="1">
    <location>
        <begin position="145"/>
        <end position="162"/>
    </location>
</feature>
<organism evidence="2">
    <name type="scientific">Nothobranchius kuhntae</name>
    <name type="common">Beira killifish</name>
    <dbReference type="NCBI Taxonomy" id="321403"/>
    <lineage>
        <taxon>Eukaryota</taxon>
        <taxon>Metazoa</taxon>
        <taxon>Chordata</taxon>
        <taxon>Craniata</taxon>
        <taxon>Vertebrata</taxon>
        <taxon>Euteleostomi</taxon>
        <taxon>Actinopterygii</taxon>
        <taxon>Neopterygii</taxon>
        <taxon>Teleostei</taxon>
        <taxon>Neoteleostei</taxon>
        <taxon>Acanthomorphata</taxon>
        <taxon>Ovalentaria</taxon>
        <taxon>Atherinomorphae</taxon>
        <taxon>Cyprinodontiformes</taxon>
        <taxon>Nothobranchiidae</taxon>
        <taxon>Nothobranchius</taxon>
    </lineage>
</organism>
<keyword evidence="1" id="KW-1133">Transmembrane helix</keyword>
<proteinExistence type="predicted"/>
<reference evidence="2" key="1">
    <citation type="submission" date="2016-05" db="EMBL/GenBank/DDBJ databases">
        <authorList>
            <person name="Lavstsen T."/>
            <person name="Jespersen J.S."/>
        </authorList>
    </citation>
    <scope>NUCLEOTIDE SEQUENCE</scope>
    <source>
        <tissue evidence="2">Brain</tissue>
    </source>
</reference>
<dbReference type="EMBL" id="HAED01006013">
    <property type="protein sequence ID" value="SBQ92043.1"/>
    <property type="molecule type" value="Transcribed_RNA"/>
</dbReference>
<keyword evidence="1" id="KW-0812">Transmembrane</keyword>
<sequence length="163" mass="18369">MKPHFHQRVEVLKRKLNIHINGPFLIFRKANAVSSLTPILHNRSSIVAGLHSDGWRLRVSVYATCLKHRGLPEEGATWLVNRTGFSLSPPHPPSKKTMVQMWIKGGLNQIRLGSAALFERDIKCFCRYLLTVTTGNTTRKKTTDLTLLSLSSLFSFFLILVTG</sequence>
<gene>
    <name evidence="2" type="primary">Nfu_g_1_008747</name>
</gene>
<accession>A0A1A8I7L6</accession>
<reference evidence="2" key="2">
    <citation type="submission" date="2016-06" db="EMBL/GenBank/DDBJ databases">
        <title>The genome of a short-lived fish provides insights into sex chromosome evolution and the genetic control of aging.</title>
        <authorList>
            <person name="Reichwald K."/>
            <person name="Felder M."/>
            <person name="Petzold A."/>
            <person name="Koch P."/>
            <person name="Groth M."/>
            <person name="Platzer M."/>
        </authorList>
    </citation>
    <scope>NUCLEOTIDE SEQUENCE</scope>
    <source>
        <tissue evidence="2">Brain</tissue>
    </source>
</reference>
<dbReference type="AlphaFoldDB" id="A0A1A8I7L6"/>